<gene>
    <name evidence="1" type="ORF">B7P43_G01567</name>
</gene>
<protein>
    <submittedName>
        <fullName evidence="1">Uncharacterized protein</fullName>
    </submittedName>
</protein>
<reference evidence="1 2" key="1">
    <citation type="submission" date="2017-12" db="EMBL/GenBank/DDBJ databases">
        <title>Hemimetabolous genomes reveal molecular basis of termite eusociality.</title>
        <authorList>
            <person name="Harrison M.C."/>
            <person name="Jongepier E."/>
            <person name="Robertson H.M."/>
            <person name="Arning N."/>
            <person name="Bitard-Feildel T."/>
            <person name="Chao H."/>
            <person name="Childers C.P."/>
            <person name="Dinh H."/>
            <person name="Doddapaneni H."/>
            <person name="Dugan S."/>
            <person name="Gowin J."/>
            <person name="Greiner C."/>
            <person name="Han Y."/>
            <person name="Hu H."/>
            <person name="Hughes D.S.T."/>
            <person name="Huylmans A.-K."/>
            <person name="Kemena C."/>
            <person name="Kremer L.P.M."/>
            <person name="Lee S.L."/>
            <person name="Lopez-Ezquerra A."/>
            <person name="Mallet L."/>
            <person name="Monroy-Kuhn J.M."/>
            <person name="Moser A."/>
            <person name="Murali S.C."/>
            <person name="Muzny D.M."/>
            <person name="Otani S."/>
            <person name="Piulachs M.-D."/>
            <person name="Poelchau M."/>
            <person name="Qu J."/>
            <person name="Schaub F."/>
            <person name="Wada-Katsumata A."/>
            <person name="Worley K.C."/>
            <person name="Xie Q."/>
            <person name="Ylla G."/>
            <person name="Poulsen M."/>
            <person name="Gibbs R.A."/>
            <person name="Schal C."/>
            <person name="Richards S."/>
            <person name="Belles X."/>
            <person name="Korb J."/>
            <person name="Bornberg-Bauer E."/>
        </authorList>
    </citation>
    <scope>NUCLEOTIDE SEQUENCE [LARGE SCALE GENOMIC DNA]</scope>
    <source>
        <tissue evidence="1">Whole body</tissue>
    </source>
</reference>
<dbReference type="Proteomes" id="UP000235965">
    <property type="component" value="Unassembled WGS sequence"/>
</dbReference>
<evidence type="ECO:0000313" key="1">
    <source>
        <dbReference type="EMBL" id="PNF14964.1"/>
    </source>
</evidence>
<accession>A0A2J7PF59</accession>
<proteinExistence type="predicted"/>
<evidence type="ECO:0000313" key="2">
    <source>
        <dbReference type="Proteomes" id="UP000235965"/>
    </source>
</evidence>
<dbReference type="EMBL" id="NEVH01026085">
    <property type="protein sequence ID" value="PNF14964.1"/>
    <property type="molecule type" value="Genomic_DNA"/>
</dbReference>
<name>A0A2J7PF59_9NEOP</name>
<organism evidence="1 2">
    <name type="scientific">Cryptotermes secundus</name>
    <dbReference type="NCBI Taxonomy" id="105785"/>
    <lineage>
        <taxon>Eukaryota</taxon>
        <taxon>Metazoa</taxon>
        <taxon>Ecdysozoa</taxon>
        <taxon>Arthropoda</taxon>
        <taxon>Hexapoda</taxon>
        <taxon>Insecta</taxon>
        <taxon>Pterygota</taxon>
        <taxon>Neoptera</taxon>
        <taxon>Polyneoptera</taxon>
        <taxon>Dictyoptera</taxon>
        <taxon>Blattodea</taxon>
        <taxon>Blattoidea</taxon>
        <taxon>Termitoidae</taxon>
        <taxon>Kalotermitidae</taxon>
        <taxon>Cryptotermitinae</taxon>
        <taxon>Cryptotermes</taxon>
    </lineage>
</organism>
<dbReference type="AlphaFoldDB" id="A0A2J7PF59"/>
<keyword evidence="2" id="KW-1185">Reference proteome</keyword>
<sequence>MFMIPATGMLHLTNGSNAFIITLFRDERLQDEKLYGANNTVSAVREESCVFLMLRGVL</sequence>
<comment type="caution">
    <text evidence="1">The sequence shown here is derived from an EMBL/GenBank/DDBJ whole genome shotgun (WGS) entry which is preliminary data.</text>
</comment>
<dbReference type="InParanoid" id="A0A2J7PF59"/>